<feature type="compositionally biased region" description="Low complexity" evidence="1">
    <location>
        <begin position="462"/>
        <end position="477"/>
    </location>
</feature>
<evidence type="ECO:0000313" key="2">
    <source>
        <dbReference type="EMBL" id="KAK1792572.1"/>
    </source>
</evidence>
<dbReference type="EMBL" id="JAROKS010000019">
    <property type="protein sequence ID" value="KAK1792572.1"/>
    <property type="molecule type" value="Genomic_DNA"/>
</dbReference>
<dbReference type="PANTHER" id="PTHR47773:SF1">
    <property type="entry name" value="C2H2-TYPE DOMAIN-CONTAINING PROTEIN"/>
    <property type="match status" value="1"/>
</dbReference>
<reference evidence="2" key="1">
    <citation type="submission" date="2023-03" db="EMBL/GenBank/DDBJ databases">
        <title>Electrophorus voltai genome.</title>
        <authorList>
            <person name="Bian C."/>
        </authorList>
    </citation>
    <scope>NUCLEOTIDE SEQUENCE</scope>
    <source>
        <strain evidence="2">CB-2022</strain>
        <tissue evidence="2">Muscle</tissue>
    </source>
</reference>
<keyword evidence="3" id="KW-1185">Reference proteome</keyword>
<feature type="region of interest" description="Disordered" evidence="1">
    <location>
        <begin position="354"/>
        <end position="417"/>
    </location>
</feature>
<dbReference type="PANTHER" id="PTHR47773">
    <property type="entry name" value="SI:DKEY-9I5.2-RELATED"/>
    <property type="match status" value="1"/>
</dbReference>
<gene>
    <name evidence="2" type="ORF">P4O66_012510</name>
</gene>
<sequence>MKARVTSIYGAVLKMDSTKKVTKKLAGAAASTAAWATNVGNEFGQVLISVLTAAEGEGLLPRGSTSLESFHLHLNRFVPGTSASALHFQAYLLEGLVRWSEDRAAAAVEGSRPTWVCYSGQLQHYANQLSQQLLGLQLSEDYTRPGEYTGEPIGVEYRYSQTGVVLQEDFGRDPDAPDGISDEDLPELEDEGFKDRWDLVLRLPRRGPGWTRPSPWMTRMTKETVPDGQVATQTQALCGDEEDESLGPDGVPGYHHVVILADSLVDLRHQAFVTQQRVDSIVALWDKLPESDKGGVAYPPRHRDRLIKGQFKRSHSKTSVVPGTESLKRCFLGQGSGPAQWPPGGGRVPGALLASPGRADRRRRQGEQVGCRHEGLRCHQGRSPRQPWPHDPDPYSTFSVESADTDPVYHTRKKKQEQDVLHLSVGQFSTPMVAPEPLTPPLIQPPLPPGETPTSSGQEGDAASATVATPTAPAALAGPKVPRTMAWCWKKKAEAKAATAAAAAADGQAVPTKRRKHEHYDGKQCGKPKTKVLVHSRFRGVHFCAAAAGKTVEQWMEEMKRGDAGQEQSQTRMQRDSGKWLFCWDETLAVCAQSEFLTSQCHQTRESKSPCAASTQASLRSWKKQDPVYFDDDKIQ</sequence>
<protein>
    <submittedName>
        <fullName evidence="2">Uncharacterized protein</fullName>
    </submittedName>
</protein>
<feature type="compositionally biased region" description="Pro residues" evidence="1">
    <location>
        <begin position="437"/>
        <end position="451"/>
    </location>
</feature>
<name>A0AAD9DUX0_9TELE</name>
<feature type="non-terminal residue" evidence="2">
    <location>
        <position position="636"/>
    </location>
</feature>
<comment type="caution">
    <text evidence="2">The sequence shown here is derived from an EMBL/GenBank/DDBJ whole genome shotgun (WGS) entry which is preliminary data.</text>
</comment>
<proteinExistence type="predicted"/>
<feature type="region of interest" description="Disordered" evidence="1">
    <location>
        <begin position="431"/>
        <end position="477"/>
    </location>
</feature>
<evidence type="ECO:0000256" key="1">
    <source>
        <dbReference type="SAM" id="MobiDB-lite"/>
    </source>
</evidence>
<feature type="region of interest" description="Disordered" evidence="1">
    <location>
        <begin position="503"/>
        <end position="524"/>
    </location>
</feature>
<accession>A0AAD9DUX0</accession>
<dbReference type="Proteomes" id="UP001239994">
    <property type="component" value="Unassembled WGS sequence"/>
</dbReference>
<dbReference type="AlphaFoldDB" id="A0AAD9DUX0"/>
<organism evidence="2 3">
    <name type="scientific">Electrophorus voltai</name>
    <dbReference type="NCBI Taxonomy" id="2609070"/>
    <lineage>
        <taxon>Eukaryota</taxon>
        <taxon>Metazoa</taxon>
        <taxon>Chordata</taxon>
        <taxon>Craniata</taxon>
        <taxon>Vertebrata</taxon>
        <taxon>Euteleostomi</taxon>
        <taxon>Actinopterygii</taxon>
        <taxon>Neopterygii</taxon>
        <taxon>Teleostei</taxon>
        <taxon>Ostariophysi</taxon>
        <taxon>Gymnotiformes</taxon>
        <taxon>Gymnotoidei</taxon>
        <taxon>Gymnotidae</taxon>
        <taxon>Electrophorus</taxon>
    </lineage>
</organism>
<evidence type="ECO:0000313" key="3">
    <source>
        <dbReference type="Proteomes" id="UP001239994"/>
    </source>
</evidence>